<accession>A0A2H0UTB3</accession>
<reference evidence="2" key="1">
    <citation type="submission" date="2017-09" db="EMBL/GenBank/DDBJ databases">
        <title>Depth-based differentiation of microbial function through sediment-hosted aquifers and enrichment of novel symbionts in the deep terrestrial subsurface.</title>
        <authorList>
            <person name="Probst A.J."/>
            <person name="Ladd B."/>
            <person name="Jarett J.K."/>
            <person name="Geller-Mcgrath D.E."/>
            <person name="Sieber C.M.K."/>
            <person name="Emerson J.B."/>
            <person name="Anantharaman K."/>
            <person name="Thomas B.C."/>
            <person name="Malmstrom R."/>
            <person name="Stieglmeier M."/>
            <person name="Klingl A."/>
            <person name="Woyke T."/>
            <person name="Ryan C.M."/>
            <person name="Banfield J.F."/>
        </authorList>
    </citation>
    <scope>NUCLEOTIDE SEQUENCE [LARGE SCALE GENOMIC DNA]</scope>
</reference>
<proteinExistence type="predicted"/>
<organism evidence="1 2">
    <name type="scientific">Candidatus Harrisonbacteria bacterium CG10_big_fil_rev_8_21_14_0_10_40_38</name>
    <dbReference type="NCBI Taxonomy" id="1974583"/>
    <lineage>
        <taxon>Bacteria</taxon>
        <taxon>Candidatus Harrisoniibacteriota</taxon>
    </lineage>
</organism>
<dbReference type="Proteomes" id="UP000231157">
    <property type="component" value="Unassembled WGS sequence"/>
</dbReference>
<gene>
    <name evidence="1" type="ORF">COU07_04060</name>
</gene>
<protein>
    <submittedName>
        <fullName evidence="1">Uncharacterized protein</fullName>
    </submittedName>
</protein>
<evidence type="ECO:0000313" key="1">
    <source>
        <dbReference type="EMBL" id="PIR88886.1"/>
    </source>
</evidence>
<dbReference type="AlphaFoldDB" id="A0A2H0UTB3"/>
<evidence type="ECO:0000313" key="2">
    <source>
        <dbReference type="Proteomes" id="UP000231157"/>
    </source>
</evidence>
<comment type="caution">
    <text evidence="1">The sequence shown here is derived from an EMBL/GenBank/DDBJ whole genome shotgun (WGS) entry which is preliminary data.</text>
</comment>
<name>A0A2H0UTB3_9BACT</name>
<dbReference type="EMBL" id="PFAZ01000011">
    <property type="protein sequence ID" value="PIR88886.1"/>
    <property type="molecule type" value="Genomic_DNA"/>
</dbReference>
<sequence length="408" mass="47703">MNQSPEVIGSILGVDPENLHLLDKEMESRTGKSGILNTVTEELEANVEKALRLLNLSEKNSGNEVRSALHGKVKETEQILKKHIALEEGNTDFDKAANLARKMAHVGKGFFLKREKARDILVESNPENLLKYRNCKTGQELVEKEDVLEAMSALRFTESDEWMHETFEKYYSKFTKDDLEERDIDLKVLSPGWEEIAQKFVEKKHHNVSHLKEFGVIFLNPIAQDVEGKLTRDFALLLHYLHEINFYASLFKDHSNESDFNERFKSFLRGDVPESTDLKNGEWFIIQRYLWKINPNDLRLKMPHINPESVHWQKGERDFTNYFKEKGEDVSIWENRDWVGWRFNGELVSFDLEDNAMSLVSTHENKDDHLTYHEHEMLWTKLFQSYAGSEDETHKLLIKNFLKGIIAF</sequence>